<organism evidence="16 17">
    <name type="scientific">Cryptococcus amylolentus CBS 6039</name>
    <dbReference type="NCBI Taxonomy" id="1295533"/>
    <lineage>
        <taxon>Eukaryota</taxon>
        <taxon>Fungi</taxon>
        <taxon>Dikarya</taxon>
        <taxon>Basidiomycota</taxon>
        <taxon>Agaricomycotina</taxon>
        <taxon>Tremellomycetes</taxon>
        <taxon>Tremellales</taxon>
        <taxon>Cryptococcaceae</taxon>
        <taxon>Cryptococcus</taxon>
    </lineage>
</organism>
<dbReference type="SUPFAM" id="SSF54160">
    <property type="entry name" value="Chromo domain-like"/>
    <property type="match status" value="1"/>
</dbReference>
<dbReference type="PANTHER" id="PTHR10615">
    <property type="entry name" value="HISTONE ACETYLTRANSFERASE"/>
    <property type="match status" value="1"/>
</dbReference>
<evidence type="ECO:0000256" key="6">
    <source>
        <dbReference type="ARBA" id="ARBA00022771"/>
    </source>
</evidence>
<dbReference type="InterPro" id="IPR016181">
    <property type="entry name" value="Acyl_CoA_acyltransferase"/>
</dbReference>
<dbReference type="EMBL" id="AWGJ01000012">
    <property type="protein sequence ID" value="ODN74139.1"/>
    <property type="molecule type" value="Genomic_DNA"/>
</dbReference>
<dbReference type="Gene3D" id="3.40.630.30">
    <property type="match status" value="1"/>
</dbReference>
<dbReference type="InterPro" id="IPR025995">
    <property type="entry name" value="Tudor-knot"/>
</dbReference>
<dbReference type="Pfam" id="PF17772">
    <property type="entry name" value="zf-MYST"/>
    <property type="match status" value="1"/>
</dbReference>
<keyword evidence="7" id="KW-0862">Zinc</keyword>
<dbReference type="GO" id="GO:0005634">
    <property type="term" value="C:nucleus"/>
    <property type="evidence" value="ECO:0007669"/>
    <property type="project" value="UniProtKB-SubCell"/>
</dbReference>
<keyword evidence="5" id="KW-0479">Metal-binding</keyword>
<keyword evidence="4" id="KW-0808">Transferase</keyword>
<evidence type="ECO:0000256" key="12">
    <source>
        <dbReference type="ARBA" id="ARBA00023315"/>
    </source>
</evidence>
<dbReference type="STRING" id="1295533.A0A1E3HCR5"/>
<dbReference type="GO" id="GO:0008270">
    <property type="term" value="F:zinc ion binding"/>
    <property type="evidence" value="ECO:0007669"/>
    <property type="project" value="UniProtKB-KW"/>
</dbReference>
<evidence type="ECO:0000256" key="7">
    <source>
        <dbReference type="ARBA" id="ARBA00022833"/>
    </source>
</evidence>
<gene>
    <name evidence="16" type="ORF">L202_07592</name>
</gene>
<dbReference type="InterPro" id="IPR002717">
    <property type="entry name" value="HAT_MYST-type"/>
</dbReference>
<evidence type="ECO:0000256" key="1">
    <source>
        <dbReference type="ARBA" id="ARBA00004123"/>
    </source>
</evidence>
<dbReference type="Gene3D" id="1.10.10.10">
    <property type="entry name" value="Winged helix-like DNA-binding domain superfamily/Winged helix DNA-binding domain"/>
    <property type="match status" value="1"/>
</dbReference>
<evidence type="ECO:0000313" key="16">
    <source>
        <dbReference type="EMBL" id="ODN74139.1"/>
    </source>
</evidence>
<dbReference type="Pfam" id="PF01853">
    <property type="entry name" value="MOZ_SAS"/>
    <property type="match status" value="1"/>
</dbReference>
<dbReference type="GO" id="GO:0035267">
    <property type="term" value="C:NuA4 histone acetyltransferase complex"/>
    <property type="evidence" value="ECO:0007669"/>
    <property type="project" value="TreeGrafter"/>
</dbReference>
<keyword evidence="10" id="KW-0804">Transcription</keyword>
<protein>
    <recommendedName>
        <fullName evidence="3">histone acetyltransferase</fullName>
        <ecNumber evidence="3">2.3.1.48</ecNumber>
    </recommendedName>
</protein>
<dbReference type="EC" id="2.3.1.48" evidence="3"/>
<dbReference type="InterPro" id="IPR050603">
    <property type="entry name" value="MYST_HAT"/>
</dbReference>
<feature type="region of interest" description="Disordered" evidence="14">
    <location>
        <begin position="167"/>
        <end position="222"/>
    </location>
</feature>
<keyword evidence="17" id="KW-1185">Reference proteome</keyword>
<keyword evidence="12" id="KW-0012">Acyltransferase</keyword>
<dbReference type="InterPro" id="IPR040706">
    <property type="entry name" value="Zf-MYST"/>
</dbReference>
<name>A0A1E3HCR5_9TREE</name>
<reference evidence="16 17" key="1">
    <citation type="submission" date="2016-06" db="EMBL/GenBank/DDBJ databases">
        <title>Evolution of pathogenesis and genome organization in the Tremellales.</title>
        <authorList>
            <person name="Cuomo C."/>
            <person name="Litvintseva A."/>
            <person name="Heitman J."/>
            <person name="Chen Y."/>
            <person name="Sun S."/>
            <person name="Springer D."/>
            <person name="Dromer F."/>
            <person name="Young S."/>
            <person name="Zeng Q."/>
            <person name="Chapman S."/>
            <person name="Gujja S."/>
            <person name="Saif S."/>
            <person name="Birren B."/>
        </authorList>
    </citation>
    <scope>NUCLEOTIDE SEQUENCE [LARGE SCALE GENOMIC DNA]</scope>
    <source>
        <strain evidence="16 17">CBS 6039</strain>
    </source>
</reference>
<keyword evidence="11" id="KW-0539">Nucleus</keyword>
<keyword evidence="6" id="KW-0863">Zinc-finger</keyword>
<dbReference type="InterPro" id="IPR036388">
    <property type="entry name" value="WH-like_DNA-bd_sf"/>
</dbReference>
<evidence type="ECO:0000256" key="9">
    <source>
        <dbReference type="ARBA" id="ARBA00023015"/>
    </source>
</evidence>
<feature type="region of interest" description="Disordered" evidence="14">
    <location>
        <begin position="86"/>
        <end position="135"/>
    </location>
</feature>
<keyword evidence="9" id="KW-0805">Transcription regulation</keyword>
<dbReference type="GO" id="GO:0006355">
    <property type="term" value="P:regulation of DNA-templated transcription"/>
    <property type="evidence" value="ECO:0007669"/>
    <property type="project" value="InterPro"/>
</dbReference>
<comment type="similarity">
    <text evidence="2">Belongs to the MYST (SAS/MOZ) family.</text>
</comment>
<dbReference type="OrthoDB" id="787137at2759"/>
<dbReference type="Gene3D" id="2.30.30.140">
    <property type="match status" value="1"/>
</dbReference>
<dbReference type="GO" id="GO:0046972">
    <property type="term" value="F:histone H4K16 acetyltransferase activity"/>
    <property type="evidence" value="ECO:0007669"/>
    <property type="project" value="TreeGrafter"/>
</dbReference>
<evidence type="ECO:0000256" key="11">
    <source>
        <dbReference type="ARBA" id="ARBA00023242"/>
    </source>
</evidence>
<evidence type="ECO:0000256" key="8">
    <source>
        <dbReference type="ARBA" id="ARBA00022990"/>
    </source>
</evidence>
<dbReference type="Proteomes" id="UP000094065">
    <property type="component" value="Unassembled WGS sequence"/>
</dbReference>
<dbReference type="SUPFAM" id="SSF55729">
    <property type="entry name" value="Acyl-CoA N-acyltransferases (Nat)"/>
    <property type="match status" value="1"/>
</dbReference>
<evidence type="ECO:0000259" key="15">
    <source>
        <dbReference type="PROSITE" id="PS51726"/>
    </source>
</evidence>
<feature type="compositionally biased region" description="Polar residues" evidence="14">
    <location>
        <begin position="188"/>
        <end position="216"/>
    </location>
</feature>
<evidence type="ECO:0000256" key="5">
    <source>
        <dbReference type="ARBA" id="ARBA00022723"/>
    </source>
</evidence>
<sequence>MTKASNQTMAAATTSSLGLAEDSVGKQIVVKAQYLVQRPGHLPQPATVLDIRANRKGARDVYISFPGQDKRLDSWIPENELGQLVTEDAGNTDDHGKRNGAAAGTPERSFSEVSDNPKLHAPSPSIESSPEREHASLTRLRNYEEVRFGEYLINTWYYSPYPMNQTEAPPVHHNPPEVPSSRKRKISETNGTSEHQASSSRLPAQSQSTAGPSKTQEGLAHPDRSQMSRLASDMFAAGAEKGEGGKRRLWVCDLCFKYMKTRAAWDRHCSSCTMMEPPGRRVYRRGSYTIWEVDGAFAPLYCQNLSLFGKLFIDHKSIFFHVENFLFYIICDAATSRREQAMAFFSKEKVSYDDYNLACIVAFPPFQNRGFGKLLIEFSYYLTKHPATRSKSLSAGTPERPLSDLGLKGYTAYWVSVILRFLKLLVKDAEPAAGQSPVKQRGSLAAGASPVKPGAPNSRSLRARKEAVDKGETIVVGDVDVLRMPIPGHPGQFNIALALSDIAKTCHLRIDDVAFTLSELGFLRHRRAATIPMRERTRHTHDIHGEEGQGGEVEEERVEDEDLGEWKGTEVVISKGMVEEAWGRWRVREQGVLEESCVLL</sequence>
<keyword evidence="8" id="KW-0007">Acetylation</keyword>
<evidence type="ECO:0000256" key="14">
    <source>
        <dbReference type="SAM" id="MobiDB-lite"/>
    </source>
</evidence>
<dbReference type="FunFam" id="3.40.630.30:FF:000156">
    <property type="entry name" value="Histone acetyltransferase"/>
    <property type="match status" value="1"/>
</dbReference>
<dbReference type="PANTHER" id="PTHR10615:SF219">
    <property type="entry name" value="HISTONE ACETYLTRANSFERASE KAT5"/>
    <property type="match status" value="1"/>
</dbReference>
<evidence type="ECO:0000256" key="10">
    <source>
        <dbReference type="ARBA" id="ARBA00023163"/>
    </source>
</evidence>
<dbReference type="GeneID" id="30158901"/>
<proteinExistence type="inferred from homology"/>
<feature type="domain" description="MYST-type HAT" evidence="15">
    <location>
        <begin position="138"/>
        <end position="568"/>
    </location>
</feature>
<dbReference type="Gene3D" id="3.30.60.60">
    <property type="entry name" value="N-acetyl transferase-like"/>
    <property type="match status" value="1"/>
</dbReference>
<dbReference type="Pfam" id="PF11717">
    <property type="entry name" value="Tudor-knot"/>
    <property type="match status" value="1"/>
</dbReference>
<evidence type="ECO:0000256" key="3">
    <source>
        <dbReference type="ARBA" id="ARBA00013184"/>
    </source>
</evidence>
<evidence type="ECO:0000256" key="4">
    <source>
        <dbReference type="ARBA" id="ARBA00022679"/>
    </source>
</evidence>
<dbReference type="AlphaFoldDB" id="A0A1E3HCR5"/>
<accession>A0A1E3HCR5</accession>
<evidence type="ECO:0000256" key="13">
    <source>
        <dbReference type="PIRSR" id="PIRSR602717-51"/>
    </source>
</evidence>
<dbReference type="PROSITE" id="PS51726">
    <property type="entry name" value="MYST_HAT"/>
    <property type="match status" value="1"/>
</dbReference>
<evidence type="ECO:0000256" key="2">
    <source>
        <dbReference type="ARBA" id="ARBA00010107"/>
    </source>
</evidence>
<comment type="subcellular location">
    <subcellularLocation>
        <location evidence="1">Nucleus</location>
    </subcellularLocation>
</comment>
<feature type="region of interest" description="Disordered" evidence="14">
    <location>
        <begin position="435"/>
        <end position="466"/>
    </location>
</feature>
<dbReference type="RefSeq" id="XP_018990001.1">
    <property type="nucleotide sequence ID" value="XM_019142358.1"/>
</dbReference>
<feature type="active site" description="Proton donor/acceptor" evidence="13">
    <location>
        <position position="399"/>
    </location>
</feature>
<evidence type="ECO:0000313" key="17">
    <source>
        <dbReference type="Proteomes" id="UP000094065"/>
    </source>
</evidence>
<dbReference type="InterPro" id="IPR016197">
    <property type="entry name" value="Chromo-like_dom_sf"/>
</dbReference>
<comment type="caution">
    <text evidence="16">The sequence shown here is derived from an EMBL/GenBank/DDBJ whole genome shotgun (WGS) entry which is preliminary data.</text>
</comment>